<dbReference type="RefSeq" id="WP_152728310.1">
    <property type="nucleotide sequence ID" value="NZ_JAABOZ010000002.1"/>
</dbReference>
<name>A0A7K3WBC7_9ACTN</name>
<dbReference type="Proteomes" id="UP000470470">
    <property type="component" value="Unassembled WGS sequence"/>
</dbReference>
<reference evidence="3 4" key="1">
    <citation type="submission" date="2020-02" db="EMBL/GenBank/DDBJ databases">
        <title>The whole genome sequence of CPCC 205119.</title>
        <authorList>
            <person name="Jiang Z."/>
        </authorList>
    </citation>
    <scope>NUCLEOTIDE SEQUENCE [LARGE SCALE GENOMIC DNA]</scope>
    <source>
        <strain evidence="3 4">CPCC 205119</strain>
    </source>
</reference>
<protein>
    <submittedName>
        <fullName evidence="3">Uncharacterized protein</fullName>
    </submittedName>
</protein>
<keyword evidence="2" id="KW-1133">Transmembrane helix</keyword>
<feature type="transmembrane region" description="Helical" evidence="2">
    <location>
        <begin position="6"/>
        <end position="27"/>
    </location>
</feature>
<feature type="compositionally biased region" description="Low complexity" evidence="1">
    <location>
        <begin position="108"/>
        <end position="131"/>
    </location>
</feature>
<organism evidence="3 4">
    <name type="scientific">Goekera deserti</name>
    <dbReference type="NCBI Taxonomy" id="2497753"/>
    <lineage>
        <taxon>Bacteria</taxon>
        <taxon>Bacillati</taxon>
        <taxon>Actinomycetota</taxon>
        <taxon>Actinomycetes</taxon>
        <taxon>Geodermatophilales</taxon>
        <taxon>Geodermatophilaceae</taxon>
        <taxon>Goekera</taxon>
    </lineage>
</organism>
<evidence type="ECO:0000313" key="3">
    <source>
        <dbReference type="EMBL" id="NEL53771.1"/>
    </source>
</evidence>
<dbReference type="EMBL" id="JAAGWK010000009">
    <property type="protein sequence ID" value="NEL53771.1"/>
    <property type="molecule type" value="Genomic_DNA"/>
</dbReference>
<keyword evidence="4" id="KW-1185">Reference proteome</keyword>
<feature type="region of interest" description="Disordered" evidence="1">
    <location>
        <begin position="53"/>
        <end position="152"/>
    </location>
</feature>
<keyword evidence="2" id="KW-0472">Membrane</keyword>
<proteinExistence type="predicted"/>
<evidence type="ECO:0000256" key="1">
    <source>
        <dbReference type="SAM" id="MobiDB-lite"/>
    </source>
</evidence>
<comment type="caution">
    <text evidence="3">The sequence shown here is derived from an EMBL/GenBank/DDBJ whole genome shotgun (WGS) entry which is preliminary data.</text>
</comment>
<evidence type="ECO:0000313" key="4">
    <source>
        <dbReference type="Proteomes" id="UP000470470"/>
    </source>
</evidence>
<gene>
    <name evidence="3" type="ORF">G1H19_07115</name>
</gene>
<keyword evidence="2" id="KW-0812">Transmembrane</keyword>
<dbReference type="AlphaFoldDB" id="A0A7K3WBC7"/>
<accession>A0A7K3WBC7</accession>
<sequence length="152" mass="15042">MSVAETLIIYAGIPLALILVVTLLTVARSSGRPPRYKPGTPWEYEDVWYEPHPEPGAHGGSGHAGELITGHGDSAHQGGTLHGGGEHVQPGALASALAIGETPHGEHGSTALSSGGSSAPGSRSTGGATAIGAGGTGTLPRRTAAGGARGTW</sequence>
<evidence type="ECO:0000256" key="2">
    <source>
        <dbReference type="SAM" id="Phobius"/>
    </source>
</evidence>